<protein>
    <recommendedName>
        <fullName evidence="6">Pentatricopeptide repeat protein</fullName>
    </recommendedName>
</protein>
<dbReference type="PANTHER" id="PTHR47594">
    <property type="entry name" value="PPR CONTAINING PLANT-LIKE PROTEIN"/>
    <property type="match status" value="1"/>
</dbReference>
<keyword evidence="2" id="KW-0809">Transit peptide</keyword>
<accession>A0A9Q0HYK5</accession>
<evidence type="ECO:0000313" key="5">
    <source>
        <dbReference type="Proteomes" id="UP001151287"/>
    </source>
</evidence>
<dbReference type="InterPro" id="IPR044190">
    <property type="entry name" value="THA8-like"/>
</dbReference>
<dbReference type="GO" id="GO:0009658">
    <property type="term" value="P:chloroplast organization"/>
    <property type="evidence" value="ECO:0007669"/>
    <property type="project" value="InterPro"/>
</dbReference>
<keyword evidence="5" id="KW-1185">Reference proteome</keyword>
<name>A0A9Q0HYK5_9POAL</name>
<dbReference type="InterPro" id="IPR011990">
    <property type="entry name" value="TPR-like_helical_dom_sf"/>
</dbReference>
<dbReference type="EMBL" id="JAMQYH010000001">
    <property type="protein sequence ID" value="KAJ1703182.1"/>
    <property type="molecule type" value="Genomic_DNA"/>
</dbReference>
<organism evidence="4 5">
    <name type="scientific">Rhynchospora breviuscula</name>
    <dbReference type="NCBI Taxonomy" id="2022672"/>
    <lineage>
        <taxon>Eukaryota</taxon>
        <taxon>Viridiplantae</taxon>
        <taxon>Streptophyta</taxon>
        <taxon>Embryophyta</taxon>
        <taxon>Tracheophyta</taxon>
        <taxon>Spermatophyta</taxon>
        <taxon>Magnoliopsida</taxon>
        <taxon>Liliopsida</taxon>
        <taxon>Poales</taxon>
        <taxon>Cyperaceae</taxon>
        <taxon>Cyperoideae</taxon>
        <taxon>Rhynchosporeae</taxon>
        <taxon>Rhynchospora</taxon>
    </lineage>
</organism>
<dbReference type="AlphaFoldDB" id="A0A9Q0HYK5"/>
<evidence type="ECO:0000256" key="2">
    <source>
        <dbReference type="ARBA" id="ARBA00022946"/>
    </source>
</evidence>
<feature type="repeat" description="PPR" evidence="3">
    <location>
        <begin position="166"/>
        <end position="200"/>
    </location>
</feature>
<evidence type="ECO:0000313" key="4">
    <source>
        <dbReference type="EMBL" id="KAJ1703182.1"/>
    </source>
</evidence>
<evidence type="ECO:0000256" key="1">
    <source>
        <dbReference type="ARBA" id="ARBA00022737"/>
    </source>
</evidence>
<sequence length="256" mass="29542">MQMQCCSSAAHQLFLARPLTIGTHGTRRQRSGGGGRIEIEMRDRSKNRKPTQRGRYLSSEAILAVQSLKRSFISSSSSSSNSNSNYKEKVQRLIKRDMVAVMRELLSQGEPLLALLVFEEIRNEHWYRPQLSMYFDIISLLARSNLTKELQHTCSLLKREYHLQADTEIFNLLLQVLLEFGHLHLALDSFRLMKLWDCEPDQDTYTILIPKLQSLGETDVSRSLRLEAKKRYGTSLDFLQEKQNMLQSSHELPSVL</sequence>
<dbReference type="GO" id="GO:0003723">
    <property type="term" value="F:RNA binding"/>
    <property type="evidence" value="ECO:0007669"/>
    <property type="project" value="InterPro"/>
</dbReference>
<dbReference type="OrthoDB" id="662260at2759"/>
<reference evidence="4" key="1">
    <citation type="journal article" date="2022" name="Cell">
        <title>Repeat-based holocentromeres influence genome architecture and karyotype evolution.</title>
        <authorList>
            <person name="Hofstatter P.G."/>
            <person name="Thangavel G."/>
            <person name="Lux T."/>
            <person name="Neumann P."/>
            <person name="Vondrak T."/>
            <person name="Novak P."/>
            <person name="Zhang M."/>
            <person name="Costa L."/>
            <person name="Castellani M."/>
            <person name="Scott A."/>
            <person name="Toegelov H."/>
            <person name="Fuchs J."/>
            <person name="Mata-Sucre Y."/>
            <person name="Dias Y."/>
            <person name="Vanzela A.L.L."/>
            <person name="Huettel B."/>
            <person name="Almeida C.C.S."/>
            <person name="Simkova H."/>
            <person name="Souza G."/>
            <person name="Pedrosa-Harand A."/>
            <person name="Macas J."/>
            <person name="Mayer K.F.X."/>
            <person name="Houben A."/>
            <person name="Marques A."/>
        </authorList>
    </citation>
    <scope>NUCLEOTIDE SEQUENCE</scope>
    <source>
        <strain evidence="4">RhyBre1mFocal</strain>
    </source>
</reference>
<evidence type="ECO:0008006" key="6">
    <source>
        <dbReference type="Google" id="ProtNLM"/>
    </source>
</evidence>
<comment type="caution">
    <text evidence="4">The sequence shown here is derived from an EMBL/GenBank/DDBJ whole genome shotgun (WGS) entry which is preliminary data.</text>
</comment>
<gene>
    <name evidence="4" type="ORF">LUZ63_002961</name>
</gene>
<evidence type="ECO:0000256" key="3">
    <source>
        <dbReference type="PROSITE-ProRule" id="PRU00708"/>
    </source>
</evidence>
<dbReference type="InterPro" id="IPR002885">
    <property type="entry name" value="PPR_rpt"/>
</dbReference>
<dbReference type="PANTHER" id="PTHR47594:SF4">
    <property type="entry name" value="OS04G0475500 PROTEIN"/>
    <property type="match status" value="1"/>
</dbReference>
<dbReference type="PROSITE" id="PS51375">
    <property type="entry name" value="PPR"/>
    <property type="match status" value="1"/>
</dbReference>
<proteinExistence type="predicted"/>
<dbReference type="GO" id="GO:0000373">
    <property type="term" value="P:Group II intron splicing"/>
    <property type="evidence" value="ECO:0007669"/>
    <property type="project" value="InterPro"/>
</dbReference>
<dbReference type="Proteomes" id="UP001151287">
    <property type="component" value="Unassembled WGS sequence"/>
</dbReference>
<dbReference type="Pfam" id="PF13041">
    <property type="entry name" value="PPR_2"/>
    <property type="match status" value="1"/>
</dbReference>
<dbReference type="Gene3D" id="1.25.40.10">
    <property type="entry name" value="Tetratricopeptide repeat domain"/>
    <property type="match status" value="1"/>
</dbReference>
<keyword evidence="1" id="KW-0677">Repeat</keyword>